<gene>
    <name evidence="1" type="ORF">MILVUS5_LOCUS29886</name>
</gene>
<reference evidence="1" key="1">
    <citation type="submission" date="2023-10" db="EMBL/GenBank/DDBJ databases">
        <authorList>
            <person name="Rodriguez Cubillos JULIANA M."/>
            <person name="De Vega J."/>
        </authorList>
    </citation>
    <scope>NUCLEOTIDE SEQUENCE</scope>
</reference>
<keyword evidence="2" id="KW-1185">Reference proteome</keyword>
<organism evidence="1 2">
    <name type="scientific">Trifolium pratense</name>
    <name type="common">Red clover</name>
    <dbReference type="NCBI Taxonomy" id="57577"/>
    <lineage>
        <taxon>Eukaryota</taxon>
        <taxon>Viridiplantae</taxon>
        <taxon>Streptophyta</taxon>
        <taxon>Embryophyta</taxon>
        <taxon>Tracheophyta</taxon>
        <taxon>Spermatophyta</taxon>
        <taxon>Magnoliopsida</taxon>
        <taxon>eudicotyledons</taxon>
        <taxon>Gunneridae</taxon>
        <taxon>Pentapetalae</taxon>
        <taxon>rosids</taxon>
        <taxon>fabids</taxon>
        <taxon>Fabales</taxon>
        <taxon>Fabaceae</taxon>
        <taxon>Papilionoideae</taxon>
        <taxon>50 kb inversion clade</taxon>
        <taxon>NPAAA clade</taxon>
        <taxon>Hologalegina</taxon>
        <taxon>IRL clade</taxon>
        <taxon>Trifolieae</taxon>
        <taxon>Trifolium</taxon>
    </lineage>
</organism>
<sequence>MNYLETICLPNPPQIKKSSLEIALDKLAAKVYAYKEERIAIYAKIPLRCAICGENDEKGCCATYIYCSLCKNDFQYCYCLPDLFCDFCGRNHLKGKCKHPCFNLNVEQELMPLEEENLSRVEESEVKKKDEEGELIKIEDDLVWKQAQKSQLLRKLALVLNSLLVIYTHTEASCLVP</sequence>
<dbReference type="EMBL" id="CASHSV030000409">
    <property type="protein sequence ID" value="CAJ2664757.1"/>
    <property type="molecule type" value="Genomic_DNA"/>
</dbReference>
<evidence type="ECO:0000313" key="2">
    <source>
        <dbReference type="Proteomes" id="UP001177021"/>
    </source>
</evidence>
<dbReference type="Proteomes" id="UP001177021">
    <property type="component" value="Unassembled WGS sequence"/>
</dbReference>
<accession>A0ACB0LBQ6</accession>
<protein>
    <submittedName>
        <fullName evidence="1">Uncharacterized protein</fullName>
    </submittedName>
</protein>
<name>A0ACB0LBQ6_TRIPR</name>
<evidence type="ECO:0000313" key="1">
    <source>
        <dbReference type="EMBL" id="CAJ2664757.1"/>
    </source>
</evidence>
<proteinExistence type="predicted"/>
<comment type="caution">
    <text evidence="1">The sequence shown here is derived from an EMBL/GenBank/DDBJ whole genome shotgun (WGS) entry which is preliminary data.</text>
</comment>